<evidence type="ECO:0000256" key="2">
    <source>
        <dbReference type="ARBA" id="ARBA00022908"/>
    </source>
</evidence>
<dbReference type="InterPro" id="IPR002104">
    <property type="entry name" value="Integrase_catalytic"/>
</dbReference>
<evidence type="ECO:0000256" key="5">
    <source>
        <dbReference type="SAM" id="MobiDB-lite"/>
    </source>
</evidence>
<organism evidence="7 8">
    <name type="scientific">Thiopseudomonas denitrificans</name>
    <dbReference type="NCBI Taxonomy" id="1501432"/>
    <lineage>
        <taxon>Bacteria</taxon>
        <taxon>Pseudomonadati</taxon>
        <taxon>Pseudomonadota</taxon>
        <taxon>Gammaproteobacteria</taxon>
        <taxon>Pseudomonadales</taxon>
        <taxon>Pseudomonadaceae</taxon>
        <taxon>Thiopseudomonas</taxon>
    </lineage>
</organism>
<dbReference type="InterPro" id="IPR050808">
    <property type="entry name" value="Phage_Integrase"/>
</dbReference>
<dbReference type="GO" id="GO:0015074">
    <property type="term" value="P:DNA integration"/>
    <property type="evidence" value="ECO:0007669"/>
    <property type="project" value="UniProtKB-KW"/>
</dbReference>
<dbReference type="Pfam" id="PF00589">
    <property type="entry name" value="Phage_integrase"/>
    <property type="match status" value="1"/>
</dbReference>
<dbReference type="Gene3D" id="3.30.160.390">
    <property type="entry name" value="Integrase, DNA-binding domain"/>
    <property type="match status" value="1"/>
</dbReference>
<dbReference type="InterPro" id="IPR013762">
    <property type="entry name" value="Integrase-like_cat_sf"/>
</dbReference>
<dbReference type="InterPro" id="IPR010998">
    <property type="entry name" value="Integrase_recombinase_N"/>
</dbReference>
<keyword evidence="4" id="KW-0233">DNA recombination</keyword>
<dbReference type="InterPro" id="IPR011010">
    <property type="entry name" value="DNA_brk_join_enz"/>
</dbReference>
<dbReference type="PANTHER" id="PTHR30629:SF6">
    <property type="entry name" value="PROPHAGE INTEGRASE INTA-RELATED"/>
    <property type="match status" value="1"/>
</dbReference>
<proteinExistence type="inferred from homology"/>
<evidence type="ECO:0000256" key="3">
    <source>
        <dbReference type="ARBA" id="ARBA00023125"/>
    </source>
</evidence>
<evidence type="ECO:0000259" key="6">
    <source>
        <dbReference type="PROSITE" id="PS51898"/>
    </source>
</evidence>
<dbReference type="AlphaFoldDB" id="A0A4R6TXP3"/>
<gene>
    <name evidence="7" type="ORF">DFQ45_10767</name>
</gene>
<dbReference type="RefSeq" id="WP_101495692.1">
    <property type="nucleotide sequence ID" value="NZ_LNJZ01000002.1"/>
</dbReference>
<dbReference type="CDD" id="cd00796">
    <property type="entry name" value="INT_Rci_Hp1_C"/>
    <property type="match status" value="1"/>
</dbReference>
<evidence type="ECO:0000256" key="4">
    <source>
        <dbReference type="ARBA" id="ARBA00023172"/>
    </source>
</evidence>
<evidence type="ECO:0000256" key="1">
    <source>
        <dbReference type="ARBA" id="ARBA00008857"/>
    </source>
</evidence>
<dbReference type="InterPro" id="IPR025166">
    <property type="entry name" value="Integrase_DNA_bind_dom"/>
</dbReference>
<feature type="compositionally biased region" description="Basic and acidic residues" evidence="5">
    <location>
        <begin position="85"/>
        <end position="101"/>
    </location>
</feature>
<dbReference type="EMBL" id="SNYK01000007">
    <property type="protein sequence ID" value="TDQ37562.1"/>
    <property type="molecule type" value="Genomic_DNA"/>
</dbReference>
<name>A0A4R6TXP3_9GAMM</name>
<keyword evidence="2" id="KW-0229">DNA integration</keyword>
<reference evidence="7 8" key="1">
    <citation type="submission" date="2019-03" db="EMBL/GenBank/DDBJ databases">
        <title>Genomic Encyclopedia of Type Strains, Phase IV (KMG-IV): sequencing the most valuable type-strain genomes for metagenomic binning, comparative biology and taxonomic classification.</title>
        <authorList>
            <person name="Goeker M."/>
        </authorList>
    </citation>
    <scope>NUCLEOTIDE SEQUENCE [LARGE SCALE GENOMIC DNA]</scope>
    <source>
        <strain evidence="7 8">DSM 28679</strain>
    </source>
</reference>
<dbReference type="PANTHER" id="PTHR30629">
    <property type="entry name" value="PROPHAGE INTEGRASE"/>
    <property type="match status" value="1"/>
</dbReference>
<dbReference type="Gene3D" id="1.10.443.10">
    <property type="entry name" value="Intergrase catalytic core"/>
    <property type="match status" value="1"/>
</dbReference>
<dbReference type="Gene3D" id="1.10.150.130">
    <property type="match status" value="1"/>
</dbReference>
<dbReference type="InterPro" id="IPR038488">
    <property type="entry name" value="Integrase_DNA-bd_sf"/>
</dbReference>
<dbReference type="Pfam" id="PF13356">
    <property type="entry name" value="Arm-DNA-bind_3"/>
    <property type="match status" value="1"/>
</dbReference>
<dbReference type="SUPFAM" id="SSF56349">
    <property type="entry name" value="DNA breaking-rejoining enzymes"/>
    <property type="match status" value="1"/>
</dbReference>
<dbReference type="Proteomes" id="UP000294575">
    <property type="component" value="Unassembled WGS sequence"/>
</dbReference>
<dbReference type="GO" id="GO:0003677">
    <property type="term" value="F:DNA binding"/>
    <property type="evidence" value="ECO:0007669"/>
    <property type="project" value="UniProtKB-KW"/>
</dbReference>
<dbReference type="GO" id="GO:0006310">
    <property type="term" value="P:DNA recombination"/>
    <property type="evidence" value="ECO:0007669"/>
    <property type="project" value="UniProtKB-KW"/>
</dbReference>
<comment type="similarity">
    <text evidence="1">Belongs to the 'phage' integrase family.</text>
</comment>
<keyword evidence="3" id="KW-0238">DNA-binding</keyword>
<keyword evidence="8" id="KW-1185">Reference proteome</keyword>
<sequence length="444" mass="49979">MAKVSFTGPRVQAFKCPPDKKESFLWDASTPGLALRATIAGAKTYIFHAKLKARTVRMAIGSPETWAISDAQKAAREYQRLIDLGIDPREQRREQESERQAQRQQQEAQAVTFGEAWQQYMAARWDKWGEHHRNDHQRLTRAPGVTKAGKPTIAGPLYEFWGSRLADLTPEAIQQWAESQAQDRPTVARLSWRLLRAFMSWCAEQSEYRELITDNPAKTKGTREALGSGNAKRDTLEDNQLAEWFAAVQGSASPTMAAYIQAMLLTGARPGELLALKWDDINTRWRSITLRDKDESKGGKDGTRAIPLTPYVWHLLANLPRRSQWVFASASTTDNGVLLDAPISTPYKALRIANQIAGIEHVTFHGLRRSFSSLSEWLEIPAGVIAQIQGHKPSATAEKHYKVRPLRMLALHHERFEAWMLEQAGIVFDPQQQPGLRLVAGTKV</sequence>
<dbReference type="OrthoDB" id="9795573at2"/>
<evidence type="ECO:0000313" key="7">
    <source>
        <dbReference type="EMBL" id="TDQ37562.1"/>
    </source>
</evidence>
<accession>A0A4R6TXP3</accession>
<evidence type="ECO:0000313" key="8">
    <source>
        <dbReference type="Proteomes" id="UP000294575"/>
    </source>
</evidence>
<protein>
    <submittedName>
        <fullName evidence="7">Site-specific recombinase XerD</fullName>
    </submittedName>
</protein>
<feature type="domain" description="Tyr recombinase" evidence="6">
    <location>
        <begin position="231"/>
        <end position="414"/>
    </location>
</feature>
<comment type="caution">
    <text evidence="7">The sequence shown here is derived from an EMBL/GenBank/DDBJ whole genome shotgun (WGS) entry which is preliminary data.</text>
</comment>
<dbReference type="PROSITE" id="PS51898">
    <property type="entry name" value="TYR_RECOMBINASE"/>
    <property type="match status" value="1"/>
</dbReference>
<feature type="region of interest" description="Disordered" evidence="5">
    <location>
        <begin position="85"/>
        <end position="108"/>
    </location>
</feature>